<dbReference type="EMBL" id="CP003620">
    <property type="protein sequence ID" value="AFZ11408.1"/>
    <property type="molecule type" value="Genomic_DNA"/>
</dbReference>
<dbReference type="eggNOG" id="COG0286">
    <property type="taxonomic scope" value="Bacteria"/>
</dbReference>
<dbReference type="AlphaFoldDB" id="K9VTK0"/>
<sequence>MTTTVNIPADNSTDNTENVERITRYRLRQIMKQKYQGNFNKKLDPNLKRDLKHGWLLPYIGQIDRQLWGRWDYWARCNCMPEHAYTRLKMEPALALLENRPIEALPKFVIEETLPKEPIPQIEWEYSPLVSKMLDRTLDSIPNSGTWRSWGGSFDYVRYFLKWAFYGFGHPKQPELPPEPRHCEGASMRLYQVFDAGLMLLFPEDYWGRIIPEITSKSSQQASGFYPTPLHLMELMTDLISTDMSDRTSTFYEPCVGNLLQNNYNKQQQQRAIFQFVVKL</sequence>
<accession>K9VTK0</accession>
<organism evidence="1 2">
    <name type="scientific">Crinalium epipsammum PCC 9333</name>
    <dbReference type="NCBI Taxonomy" id="1173022"/>
    <lineage>
        <taxon>Bacteria</taxon>
        <taxon>Bacillati</taxon>
        <taxon>Cyanobacteriota</taxon>
        <taxon>Cyanophyceae</taxon>
        <taxon>Gomontiellales</taxon>
        <taxon>Gomontiellaceae</taxon>
        <taxon>Crinalium</taxon>
    </lineage>
</organism>
<name>K9VTK0_9CYAN</name>
<evidence type="ECO:0000313" key="2">
    <source>
        <dbReference type="Proteomes" id="UP000010472"/>
    </source>
</evidence>
<proteinExistence type="predicted"/>
<reference evidence="1 2" key="1">
    <citation type="submission" date="2012-06" db="EMBL/GenBank/DDBJ databases">
        <title>Finished chromosome of genome of Crinalium epipsammum PCC 9333.</title>
        <authorList>
            <consortium name="US DOE Joint Genome Institute"/>
            <person name="Gugger M."/>
            <person name="Coursin T."/>
            <person name="Rippka R."/>
            <person name="Tandeau De Marsac N."/>
            <person name="Huntemann M."/>
            <person name="Wei C.-L."/>
            <person name="Han J."/>
            <person name="Detter J.C."/>
            <person name="Han C."/>
            <person name="Tapia R."/>
            <person name="Davenport K."/>
            <person name="Daligault H."/>
            <person name="Erkkila T."/>
            <person name="Gu W."/>
            <person name="Munk A.C.C."/>
            <person name="Teshima H."/>
            <person name="Xu Y."/>
            <person name="Chain P."/>
            <person name="Chen A."/>
            <person name="Krypides N."/>
            <person name="Mavromatis K."/>
            <person name="Markowitz V."/>
            <person name="Szeto E."/>
            <person name="Ivanova N."/>
            <person name="Mikhailova N."/>
            <person name="Ovchinnikova G."/>
            <person name="Pagani I."/>
            <person name="Pati A."/>
            <person name="Goodwin L."/>
            <person name="Peters L."/>
            <person name="Pitluck S."/>
            <person name="Woyke T."/>
            <person name="Kerfeld C."/>
        </authorList>
    </citation>
    <scope>NUCLEOTIDE SEQUENCE [LARGE SCALE GENOMIC DNA]</scope>
    <source>
        <strain evidence="1 2">PCC 9333</strain>
    </source>
</reference>
<evidence type="ECO:0000313" key="1">
    <source>
        <dbReference type="EMBL" id="AFZ11408.1"/>
    </source>
</evidence>
<dbReference type="RefSeq" id="WP_015201547.1">
    <property type="nucleotide sequence ID" value="NC_019753.1"/>
</dbReference>
<gene>
    <name evidence="1" type="ORF">Cri9333_0437</name>
</gene>
<dbReference type="PATRIC" id="fig|1173022.3.peg.469"/>
<keyword evidence="2" id="KW-1185">Reference proteome</keyword>
<dbReference type="KEGG" id="cep:Cri9333_0437"/>
<dbReference type="HOGENOM" id="CLU_085618_0_0_3"/>
<protein>
    <submittedName>
        <fullName evidence="1">Uncharacterized protein</fullName>
    </submittedName>
</protein>
<dbReference type="OrthoDB" id="452192at2"/>
<dbReference type="Proteomes" id="UP000010472">
    <property type="component" value="Chromosome"/>
</dbReference>
<dbReference type="STRING" id="1173022.Cri9333_0437"/>